<dbReference type="AlphaFoldDB" id="A0A8S9SVH3"/>
<reference evidence="1" key="1">
    <citation type="submission" date="2019-12" db="EMBL/GenBank/DDBJ databases">
        <title>Genome sequencing and annotation of Brassica cretica.</title>
        <authorList>
            <person name="Studholme D.J."/>
            <person name="Sarris P."/>
        </authorList>
    </citation>
    <scope>NUCLEOTIDE SEQUENCE</scope>
    <source>
        <strain evidence="1">PFS-109/04</strain>
        <tissue evidence="1">Leaf</tissue>
    </source>
</reference>
<name>A0A8S9SVH3_BRACR</name>
<comment type="caution">
    <text evidence="1">The sequence shown here is derived from an EMBL/GenBank/DDBJ whole genome shotgun (WGS) entry which is preliminary data.</text>
</comment>
<accession>A0A8S9SVH3</accession>
<evidence type="ECO:0000313" key="1">
    <source>
        <dbReference type="EMBL" id="KAF3604054.1"/>
    </source>
</evidence>
<dbReference type="Proteomes" id="UP000712600">
    <property type="component" value="Unassembled WGS sequence"/>
</dbReference>
<organism evidence="1 2">
    <name type="scientific">Brassica cretica</name>
    <name type="common">Mustard</name>
    <dbReference type="NCBI Taxonomy" id="69181"/>
    <lineage>
        <taxon>Eukaryota</taxon>
        <taxon>Viridiplantae</taxon>
        <taxon>Streptophyta</taxon>
        <taxon>Embryophyta</taxon>
        <taxon>Tracheophyta</taxon>
        <taxon>Spermatophyta</taxon>
        <taxon>Magnoliopsida</taxon>
        <taxon>eudicotyledons</taxon>
        <taxon>Gunneridae</taxon>
        <taxon>Pentapetalae</taxon>
        <taxon>rosids</taxon>
        <taxon>malvids</taxon>
        <taxon>Brassicales</taxon>
        <taxon>Brassicaceae</taxon>
        <taxon>Brassiceae</taxon>
        <taxon>Brassica</taxon>
    </lineage>
</organism>
<gene>
    <name evidence="1" type="ORF">F2Q69_00035062</name>
</gene>
<evidence type="ECO:0000313" key="2">
    <source>
        <dbReference type="Proteomes" id="UP000712600"/>
    </source>
</evidence>
<protein>
    <submittedName>
        <fullName evidence="1">Uncharacterized protein</fullName>
    </submittedName>
</protein>
<dbReference type="EMBL" id="QGKX02000004">
    <property type="protein sequence ID" value="KAF3604054.1"/>
    <property type="molecule type" value="Genomic_DNA"/>
</dbReference>
<sequence length="68" mass="7882">MGSLRYSGDSIEGYTRMHGLMPYRRFGRARSLRSDRAEWAFGCHVVTELWLELGRYVATERSTRLVAV</sequence>
<proteinExistence type="predicted"/>